<proteinExistence type="predicted"/>
<feature type="transmembrane region" description="Helical" evidence="1">
    <location>
        <begin position="160"/>
        <end position="184"/>
    </location>
</feature>
<reference evidence="2" key="1">
    <citation type="submission" date="2016-10" db="EMBL/GenBank/DDBJ databases">
        <title>Sequence of Gallionella enrichment culture.</title>
        <authorList>
            <person name="Poehlein A."/>
            <person name="Muehling M."/>
            <person name="Daniel R."/>
        </authorList>
    </citation>
    <scope>NUCLEOTIDE SEQUENCE</scope>
</reference>
<keyword evidence="1" id="KW-0812">Transmembrane</keyword>
<protein>
    <submittedName>
        <fullName evidence="2">Uncharacterized protein</fullName>
    </submittedName>
</protein>
<dbReference type="EMBL" id="MLJW01000050">
    <property type="protein sequence ID" value="OIR05475.1"/>
    <property type="molecule type" value="Genomic_DNA"/>
</dbReference>
<dbReference type="AlphaFoldDB" id="A0A1J5SBZ3"/>
<comment type="caution">
    <text evidence="2">The sequence shown here is derived from an EMBL/GenBank/DDBJ whole genome shotgun (WGS) entry which is preliminary data.</text>
</comment>
<feature type="transmembrane region" description="Helical" evidence="1">
    <location>
        <begin position="16"/>
        <end position="37"/>
    </location>
</feature>
<keyword evidence="1" id="KW-1133">Transmembrane helix</keyword>
<evidence type="ECO:0000313" key="2">
    <source>
        <dbReference type="EMBL" id="OIR05475.1"/>
    </source>
</evidence>
<evidence type="ECO:0000256" key="1">
    <source>
        <dbReference type="SAM" id="Phobius"/>
    </source>
</evidence>
<keyword evidence="1" id="KW-0472">Membrane</keyword>
<feature type="transmembrane region" description="Helical" evidence="1">
    <location>
        <begin position="196"/>
        <end position="216"/>
    </location>
</feature>
<feature type="transmembrane region" description="Helical" evidence="1">
    <location>
        <begin position="43"/>
        <end position="63"/>
    </location>
</feature>
<name>A0A1J5SBZ3_9ZZZZ</name>
<organism evidence="2">
    <name type="scientific">mine drainage metagenome</name>
    <dbReference type="NCBI Taxonomy" id="410659"/>
    <lineage>
        <taxon>unclassified sequences</taxon>
        <taxon>metagenomes</taxon>
        <taxon>ecological metagenomes</taxon>
    </lineage>
</organism>
<accession>A0A1J5SBZ3</accession>
<gene>
    <name evidence="2" type="ORF">GALL_125270</name>
</gene>
<sequence>MKKVSFWASTHHKSSWIILILCHVYIYFSAMFVGSTFNKLNFTLPNLILLLALFTLILFVSIYPNKAARFNRYTFQKVCDFAIGLSVFTCVCFLYNDDQHVSSFNNYTALHGSLVIPDNNINKNKMKASPPSISKKELKLQSKNLKKLLLNNPNEETGDIVLKILLAILVTAGAITLLLLVAALSCSLSCSGAEVPAIFVGIAGTVGVFALLFWALKKIFKKKKIVKKYSDALASNR</sequence>